<feature type="transmembrane region" description="Helical" evidence="1">
    <location>
        <begin position="111"/>
        <end position="128"/>
    </location>
</feature>
<gene>
    <name evidence="2" type="ORF">AM493_14130</name>
</gene>
<feature type="transmembrane region" description="Helical" evidence="1">
    <location>
        <begin position="6"/>
        <end position="25"/>
    </location>
</feature>
<dbReference type="AlphaFoldDB" id="A0A0M9VIV6"/>
<dbReference type="OrthoDB" id="957977at2"/>
<dbReference type="EMBL" id="LIYD01000005">
    <property type="protein sequence ID" value="KOS07042.1"/>
    <property type="molecule type" value="Genomic_DNA"/>
</dbReference>
<keyword evidence="1" id="KW-0472">Membrane</keyword>
<dbReference type="Proteomes" id="UP000037755">
    <property type="component" value="Unassembled WGS sequence"/>
</dbReference>
<organism evidence="2 3">
    <name type="scientific">Flavobacterium akiainvivens</name>
    <dbReference type="NCBI Taxonomy" id="1202724"/>
    <lineage>
        <taxon>Bacteria</taxon>
        <taxon>Pseudomonadati</taxon>
        <taxon>Bacteroidota</taxon>
        <taxon>Flavobacteriia</taxon>
        <taxon>Flavobacteriales</taxon>
        <taxon>Flavobacteriaceae</taxon>
        <taxon>Flavobacterium</taxon>
    </lineage>
</organism>
<protein>
    <submittedName>
        <fullName evidence="2">DoxX family protein</fullName>
    </submittedName>
</protein>
<name>A0A0M9VIV6_9FLAO</name>
<evidence type="ECO:0000313" key="3">
    <source>
        <dbReference type="Proteomes" id="UP000037755"/>
    </source>
</evidence>
<dbReference type="STRING" id="1202724.AM493_14130"/>
<evidence type="ECO:0000256" key="1">
    <source>
        <dbReference type="SAM" id="Phobius"/>
    </source>
</evidence>
<sequence length="129" mass="14043">METQLHPAIIITLAFFAITFIQSGYDKINDWKGNLGWLKGHFANTIIKNAVPQSLALILVLEILAGAFSVIGIIKLLMGEGTAFAEIAGIASAITLLFLLLGQRLAKDYDGARTIVIYFIPAILLLTWV</sequence>
<keyword evidence="1" id="KW-1133">Transmembrane helix</keyword>
<dbReference type="PATRIC" id="fig|1202724.3.peg.2935"/>
<keyword evidence="1" id="KW-0812">Transmembrane</keyword>
<keyword evidence="3" id="KW-1185">Reference proteome</keyword>
<evidence type="ECO:0000313" key="2">
    <source>
        <dbReference type="EMBL" id="KOS07042.1"/>
    </source>
</evidence>
<feature type="transmembrane region" description="Helical" evidence="1">
    <location>
        <begin position="55"/>
        <end position="77"/>
    </location>
</feature>
<dbReference type="RefSeq" id="WP_054408679.1">
    <property type="nucleotide sequence ID" value="NZ_FOYA01000009.1"/>
</dbReference>
<reference evidence="2 3" key="1">
    <citation type="submission" date="2015-08" db="EMBL/GenBank/DDBJ databases">
        <title>Whole genome sequence of Flavobacterium akiainvivens IK-1T, from decaying Wikstroemia oahuensis, an endemic Hawaiian shrub.</title>
        <authorList>
            <person name="Wan X."/>
            <person name="Hou S."/>
            <person name="Saito J."/>
            <person name="Donachie S."/>
        </authorList>
    </citation>
    <scope>NUCLEOTIDE SEQUENCE [LARGE SCALE GENOMIC DNA]</scope>
    <source>
        <strain evidence="2 3">IK-1</strain>
    </source>
</reference>
<accession>A0A0M9VIV6</accession>
<comment type="caution">
    <text evidence="2">The sequence shown here is derived from an EMBL/GenBank/DDBJ whole genome shotgun (WGS) entry which is preliminary data.</text>
</comment>
<proteinExistence type="predicted"/>
<feature type="transmembrane region" description="Helical" evidence="1">
    <location>
        <begin position="83"/>
        <end position="102"/>
    </location>
</feature>